<dbReference type="AlphaFoldDB" id="A0A1T5L6Z4"/>
<name>A0A1T5L6Z4_9FIRM</name>
<protein>
    <submittedName>
        <fullName evidence="3">Mu-like prophage major head subunit gpT</fullName>
    </submittedName>
</protein>
<dbReference type="EMBL" id="FUZT01000006">
    <property type="protein sequence ID" value="SKC71710.1"/>
    <property type="molecule type" value="Genomic_DNA"/>
</dbReference>
<evidence type="ECO:0000313" key="4">
    <source>
        <dbReference type="EMBL" id="SKC80185.1"/>
    </source>
</evidence>
<evidence type="ECO:0000313" key="3">
    <source>
        <dbReference type="EMBL" id="SKC71710.1"/>
    </source>
</evidence>
<evidence type="ECO:0000313" key="2">
    <source>
        <dbReference type="EMBL" id="SKC68341.1"/>
    </source>
</evidence>
<reference evidence="3 5" key="1">
    <citation type="submission" date="2017-02" db="EMBL/GenBank/DDBJ databases">
        <authorList>
            <person name="Peterson S.W."/>
        </authorList>
    </citation>
    <scope>NUCLEOTIDE SEQUENCE [LARGE SCALE GENOMIC DNA]</scope>
    <source>
        <strain evidence="3 5">M1</strain>
    </source>
</reference>
<sequence length="299" mass="34065">MLVNQQVLQSIYTNFRVIYNKAFENAKPLYTKIATVIPSSTAKESYKWLGKVPRMKEWISDRVIQNLSAYDYEIKNKDFEVTVSVDRNDIEDDSIGVYRPIIQEMGNSAAMHPDELVFPLLINGFTNKCYDKKAFFADDHKEGKSGSQSNKSTYKLTLETYGDARASMMSFKDDRGKPLKVTPNLLVVPPQLESQARRILYSEQIEGTTNIYKGSAELLIAPELSINPTAWFLLDVSRPVRPTIFQQRKKPKFVSMTKESDTNVFMNKKYIYGADSRDNAGYGLWQLAFGSTGEEDKPL</sequence>
<accession>A0A1T5L6Z4</accession>
<proteinExistence type="predicted"/>
<dbReference type="OrthoDB" id="9804833at2"/>
<feature type="domain" description="Bacteriophage Mu GpT" evidence="1">
    <location>
        <begin position="229"/>
        <end position="293"/>
    </location>
</feature>
<dbReference type="EMBL" id="FUZT01000008">
    <property type="protein sequence ID" value="SKC80185.1"/>
    <property type="molecule type" value="Genomic_DNA"/>
</dbReference>
<evidence type="ECO:0000313" key="5">
    <source>
        <dbReference type="Proteomes" id="UP000190285"/>
    </source>
</evidence>
<gene>
    <name evidence="2" type="ORF">SAMN02194393_02140</name>
    <name evidence="3" type="ORF">SAMN02194393_02512</name>
    <name evidence="4" type="ORF">SAMN02194393_03451</name>
</gene>
<reference evidence="5" key="2">
    <citation type="submission" date="2017-02" db="EMBL/GenBank/DDBJ databases">
        <authorList>
            <person name="Varghese N."/>
            <person name="Submissions S."/>
        </authorList>
    </citation>
    <scope>NUCLEOTIDE SEQUENCE [LARGE SCALE GENOMIC DNA]</scope>
    <source>
        <strain evidence="5">M1</strain>
    </source>
</reference>
<organism evidence="3 5">
    <name type="scientific">Maledivibacter halophilus</name>
    <dbReference type="NCBI Taxonomy" id="36842"/>
    <lineage>
        <taxon>Bacteria</taxon>
        <taxon>Bacillati</taxon>
        <taxon>Bacillota</taxon>
        <taxon>Clostridia</taxon>
        <taxon>Peptostreptococcales</taxon>
        <taxon>Caminicellaceae</taxon>
        <taxon>Maledivibacter</taxon>
    </lineage>
</organism>
<dbReference type="EMBL" id="FUZT01000005">
    <property type="protein sequence ID" value="SKC68341.1"/>
    <property type="molecule type" value="Genomic_DNA"/>
</dbReference>
<dbReference type="Pfam" id="PF10124">
    <property type="entry name" value="Mu-like_gpT"/>
    <property type="match status" value="2"/>
</dbReference>
<dbReference type="InterPro" id="IPR018774">
    <property type="entry name" value="Phage_Mu_GpT"/>
</dbReference>
<dbReference type="Proteomes" id="UP000190285">
    <property type="component" value="Unassembled WGS sequence"/>
</dbReference>
<dbReference type="RefSeq" id="WP_079491537.1">
    <property type="nucleotide sequence ID" value="NZ_FUZT01000005.1"/>
</dbReference>
<evidence type="ECO:0000259" key="1">
    <source>
        <dbReference type="Pfam" id="PF10124"/>
    </source>
</evidence>
<keyword evidence="5" id="KW-1185">Reference proteome</keyword>
<dbReference type="STRING" id="36842.SAMN02194393_02140"/>
<feature type="domain" description="Bacteriophage Mu GpT" evidence="1">
    <location>
        <begin position="8"/>
        <end position="151"/>
    </location>
</feature>